<evidence type="ECO:0000259" key="8">
    <source>
        <dbReference type="PROSITE" id="PS50192"/>
    </source>
</evidence>
<dbReference type="PANTHER" id="PTHR32089:SF112">
    <property type="entry name" value="LYSOZYME-LIKE PROTEIN-RELATED"/>
    <property type="match status" value="1"/>
</dbReference>
<dbReference type="GO" id="GO:0019825">
    <property type="term" value="F:oxygen binding"/>
    <property type="evidence" value="ECO:0007669"/>
    <property type="project" value="InterPro"/>
</dbReference>
<keyword evidence="2" id="KW-1003">Cell membrane</keyword>
<dbReference type="InterPro" id="IPR009050">
    <property type="entry name" value="Globin-like_sf"/>
</dbReference>
<evidence type="ECO:0000313" key="10">
    <source>
        <dbReference type="Proteomes" id="UP000555728"/>
    </source>
</evidence>
<evidence type="ECO:0000256" key="4">
    <source>
        <dbReference type="ARBA" id="ARBA00029447"/>
    </source>
</evidence>
<dbReference type="Proteomes" id="UP000555728">
    <property type="component" value="Unassembled WGS sequence"/>
</dbReference>
<dbReference type="Gene3D" id="1.10.490.10">
    <property type="entry name" value="Globins"/>
    <property type="match status" value="1"/>
</dbReference>
<feature type="domain" description="Methyl-accepting transducer" evidence="7">
    <location>
        <begin position="181"/>
        <end position="424"/>
    </location>
</feature>
<evidence type="ECO:0000256" key="5">
    <source>
        <dbReference type="PROSITE-ProRule" id="PRU00284"/>
    </source>
</evidence>
<accession>A0A7W6WJK6</accession>
<comment type="similarity">
    <text evidence="4">Belongs to the methyl-accepting chemotaxis (MCP) protein family.</text>
</comment>
<name>A0A7W6WJK6_9PROT</name>
<evidence type="ECO:0000256" key="1">
    <source>
        <dbReference type="ARBA" id="ARBA00004429"/>
    </source>
</evidence>
<comment type="subcellular location">
    <subcellularLocation>
        <location evidence="1">Cell inner membrane</location>
        <topology evidence="1">Multi-pass membrane protein</topology>
    </subcellularLocation>
</comment>
<gene>
    <name evidence="9" type="ORF">GGD88_000485</name>
</gene>
<dbReference type="InterPro" id="IPR004089">
    <property type="entry name" value="MCPsignal_dom"/>
</dbReference>
<comment type="caution">
    <text evidence="9">The sequence shown here is derived from an EMBL/GenBank/DDBJ whole genome shotgun (WGS) entry which is preliminary data.</text>
</comment>
<dbReference type="RefSeq" id="WP_184431347.1">
    <property type="nucleotide sequence ID" value="NZ_JACIGI010000003.1"/>
</dbReference>
<keyword evidence="6" id="KW-0175">Coiled coil</keyword>
<evidence type="ECO:0000256" key="3">
    <source>
        <dbReference type="ARBA" id="ARBA00023224"/>
    </source>
</evidence>
<dbReference type="Gene3D" id="1.10.287.950">
    <property type="entry name" value="Methyl-accepting chemotaxis protein"/>
    <property type="match status" value="1"/>
</dbReference>
<dbReference type="SUPFAM" id="SSF46458">
    <property type="entry name" value="Globin-like"/>
    <property type="match status" value="1"/>
</dbReference>
<evidence type="ECO:0000259" key="7">
    <source>
        <dbReference type="PROSITE" id="PS50111"/>
    </source>
</evidence>
<keyword evidence="3 5" id="KW-0807">Transducer</keyword>
<feature type="coiled-coil region" evidence="6">
    <location>
        <begin position="413"/>
        <end position="440"/>
    </location>
</feature>
<protein>
    <submittedName>
        <fullName evidence="9">Chromosome segregation ATPase</fullName>
    </submittedName>
</protein>
<dbReference type="AlphaFoldDB" id="A0A7W6WJK6"/>
<dbReference type="GO" id="GO:0020037">
    <property type="term" value="F:heme binding"/>
    <property type="evidence" value="ECO:0007669"/>
    <property type="project" value="InterPro"/>
</dbReference>
<dbReference type="InterPro" id="IPR039379">
    <property type="entry name" value="Protoglobin_sensor_dom"/>
</dbReference>
<dbReference type="InterPro" id="IPR044398">
    <property type="entry name" value="Globin-sensor_dom"/>
</dbReference>
<evidence type="ECO:0000256" key="2">
    <source>
        <dbReference type="ARBA" id="ARBA00022519"/>
    </source>
</evidence>
<dbReference type="InterPro" id="IPR000727">
    <property type="entry name" value="T_SNARE_dom"/>
</dbReference>
<dbReference type="PROSITE" id="PS50111">
    <property type="entry name" value="CHEMOTAXIS_TRANSDUC_2"/>
    <property type="match status" value="1"/>
</dbReference>
<dbReference type="PROSITE" id="PS50192">
    <property type="entry name" value="T_SNARE"/>
    <property type="match status" value="1"/>
</dbReference>
<dbReference type="CDD" id="cd01068">
    <property type="entry name" value="globin_sensor"/>
    <property type="match status" value="1"/>
</dbReference>
<dbReference type="SMART" id="SM00283">
    <property type="entry name" value="MA"/>
    <property type="match status" value="1"/>
</dbReference>
<dbReference type="Pfam" id="PF11563">
    <property type="entry name" value="Protoglobin"/>
    <property type="match status" value="1"/>
</dbReference>
<feature type="domain" description="T-SNARE coiled-coil homology" evidence="8">
    <location>
        <begin position="340"/>
        <end position="402"/>
    </location>
</feature>
<dbReference type="Pfam" id="PF00015">
    <property type="entry name" value="MCPsignal"/>
    <property type="match status" value="1"/>
</dbReference>
<dbReference type="GO" id="GO:0007165">
    <property type="term" value="P:signal transduction"/>
    <property type="evidence" value="ECO:0007669"/>
    <property type="project" value="UniProtKB-KW"/>
</dbReference>
<dbReference type="SUPFAM" id="SSF58104">
    <property type="entry name" value="Methyl-accepting chemotaxis protein (MCP) signaling domain"/>
    <property type="match status" value="1"/>
</dbReference>
<evidence type="ECO:0000313" key="9">
    <source>
        <dbReference type="EMBL" id="MBB4284774.1"/>
    </source>
</evidence>
<sequence length="447" mass="47895">MDFDRKARLQFLQIDDDIAPLLEEGRRILEPHIDSILDNFYAMIQRTPEMASMFASPARMTHAREMQRKHWMENVLSGRFDEAYFATANRIGEVHERVGLEPRWYLGGYSFVISHMYPAVITSYRWNPKKGAAVMAAVTKALFLDMDIAISVYLRATLARKGAAAVLKEHAARFEEDVHAMSEVVASAATQLETAAGLMSNNAAATSQQVEVVAAAADTASMNVQTAASATEELHASIAEIARQVAESTAISTTAVDEATRTNERVRSLAAAADKIGEVIKLINDIASQTNLLALNATIEAARAGDAGKGFAVVANEVKTLANQTSRATEDISAQVGTVQAATREAVDAIQGIGGTISHLNEIAAAIAAAVEQQGAATQEIARNAQEASGATIEVSDTITQVTARATETGGAAEEVLSAARDLTKQADDLRTKVDDFLQNLHRAIMQ</sequence>
<organism evidence="9 10">
    <name type="scientific">Roseospira goensis</name>
    <dbReference type="NCBI Taxonomy" id="391922"/>
    <lineage>
        <taxon>Bacteria</taxon>
        <taxon>Pseudomonadati</taxon>
        <taxon>Pseudomonadota</taxon>
        <taxon>Alphaproteobacteria</taxon>
        <taxon>Rhodospirillales</taxon>
        <taxon>Rhodospirillaceae</taxon>
        <taxon>Roseospira</taxon>
    </lineage>
</organism>
<reference evidence="9 10" key="1">
    <citation type="submission" date="2020-08" db="EMBL/GenBank/DDBJ databases">
        <title>Genome sequencing of Purple Non-Sulfur Bacteria from various extreme environments.</title>
        <authorList>
            <person name="Mayer M."/>
        </authorList>
    </citation>
    <scope>NUCLEOTIDE SEQUENCE [LARGE SCALE GENOMIC DNA]</scope>
    <source>
        <strain evidence="9 10">JA135</strain>
    </source>
</reference>
<dbReference type="PANTHER" id="PTHR32089">
    <property type="entry name" value="METHYL-ACCEPTING CHEMOTAXIS PROTEIN MCPB"/>
    <property type="match status" value="1"/>
</dbReference>
<keyword evidence="2" id="KW-0472">Membrane</keyword>
<dbReference type="EMBL" id="JACIGI010000003">
    <property type="protein sequence ID" value="MBB4284774.1"/>
    <property type="molecule type" value="Genomic_DNA"/>
</dbReference>
<keyword evidence="2" id="KW-0997">Cell inner membrane</keyword>
<evidence type="ECO:0000256" key="6">
    <source>
        <dbReference type="SAM" id="Coils"/>
    </source>
</evidence>
<keyword evidence="10" id="KW-1185">Reference proteome</keyword>
<dbReference type="GO" id="GO:0005886">
    <property type="term" value="C:plasma membrane"/>
    <property type="evidence" value="ECO:0007669"/>
    <property type="project" value="UniProtKB-SubCell"/>
</dbReference>
<proteinExistence type="inferred from homology"/>
<dbReference type="InterPro" id="IPR012292">
    <property type="entry name" value="Globin/Proto"/>
</dbReference>